<organism evidence="1 2">
    <name type="scientific">Albula glossodonta</name>
    <name type="common">roundjaw bonefish</name>
    <dbReference type="NCBI Taxonomy" id="121402"/>
    <lineage>
        <taxon>Eukaryota</taxon>
        <taxon>Metazoa</taxon>
        <taxon>Chordata</taxon>
        <taxon>Craniata</taxon>
        <taxon>Vertebrata</taxon>
        <taxon>Euteleostomi</taxon>
        <taxon>Actinopterygii</taxon>
        <taxon>Neopterygii</taxon>
        <taxon>Teleostei</taxon>
        <taxon>Albuliformes</taxon>
        <taxon>Albulidae</taxon>
        <taxon>Albula</taxon>
    </lineage>
</organism>
<protein>
    <submittedName>
        <fullName evidence="1">Uncharacterized protein</fullName>
    </submittedName>
</protein>
<reference evidence="1" key="1">
    <citation type="thesis" date="2021" institute="BYU ScholarsArchive" country="Provo, UT, USA">
        <title>Applications of and Algorithms for Genome Assembly and Genomic Analyses with an Emphasis on Marine Teleosts.</title>
        <authorList>
            <person name="Pickett B.D."/>
        </authorList>
    </citation>
    <scope>NUCLEOTIDE SEQUENCE</scope>
    <source>
        <strain evidence="1">HI-2016</strain>
    </source>
</reference>
<sequence>MLPPIQKNSSASREIEDFCHSFGDVIRSGVGDLNGDEDRVPGGLGPRAGLHGIMTGDDGIVVGEAGISVLPVASHPPARSALRVSQTLQLKSSYPASSRRPLFEKATEVMPQMMLSWEYTISSWSARRSKSLQVASSEPVAKALPFGKN</sequence>
<evidence type="ECO:0000313" key="2">
    <source>
        <dbReference type="Proteomes" id="UP000824540"/>
    </source>
</evidence>
<keyword evidence="2" id="KW-1185">Reference proteome</keyword>
<dbReference type="OrthoDB" id="10538577at2759"/>
<comment type="caution">
    <text evidence="1">The sequence shown here is derived from an EMBL/GenBank/DDBJ whole genome shotgun (WGS) entry which is preliminary data.</text>
</comment>
<name>A0A8T2PP96_9TELE</name>
<proteinExistence type="predicted"/>
<dbReference type="EMBL" id="JAFBMS010000004">
    <property type="protein sequence ID" value="KAG9353176.1"/>
    <property type="molecule type" value="Genomic_DNA"/>
</dbReference>
<dbReference type="Proteomes" id="UP000824540">
    <property type="component" value="Unassembled WGS sequence"/>
</dbReference>
<dbReference type="AlphaFoldDB" id="A0A8T2PP96"/>
<gene>
    <name evidence="1" type="ORF">JZ751_017752</name>
</gene>
<evidence type="ECO:0000313" key="1">
    <source>
        <dbReference type="EMBL" id="KAG9353176.1"/>
    </source>
</evidence>
<accession>A0A8T2PP96</accession>